<dbReference type="InterPro" id="IPR035931">
    <property type="entry name" value="YlxR-like_sf"/>
</dbReference>
<name>A0ABM8FM20_9BACT</name>
<dbReference type="InterPro" id="IPR007393">
    <property type="entry name" value="YlxR_dom"/>
</dbReference>
<dbReference type="RefSeq" id="WP_406600574.1">
    <property type="nucleotide sequence ID" value="NZ_AP027370.1"/>
</dbReference>
<organism evidence="2 3">
    <name type="scientific">Hydrogenimonas cancrithermarum</name>
    <dbReference type="NCBI Taxonomy" id="2993563"/>
    <lineage>
        <taxon>Bacteria</taxon>
        <taxon>Pseudomonadati</taxon>
        <taxon>Campylobacterota</taxon>
        <taxon>Epsilonproteobacteria</taxon>
        <taxon>Campylobacterales</taxon>
        <taxon>Hydrogenimonadaceae</taxon>
        <taxon>Hydrogenimonas</taxon>
    </lineage>
</organism>
<dbReference type="Gene3D" id="3.30.1230.10">
    <property type="entry name" value="YlxR-like"/>
    <property type="match status" value="1"/>
</dbReference>
<reference evidence="2 3" key="1">
    <citation type="submission" date="2023-03" db="EMBL/GenBank/DDBJ databases">
        <title>Description of Hydrogenimonas sp. ISO32.</title>
        <authorList>
            <person name="Mino S."/>
            <person name="Fukazawa S."/>
            <person name="Sawabe T."/>
        </authorList>
    </citation>
    <scope>NUCLEOTIDE SEQUENCE [LARGE SCALE GENOMIC DNA]</scope>
    <source>
        <strain evidence="2 3">ISO32</strain>
    </source>
</reference>
<dbReference type="Pfam" id="PF04296">
    <property type="entry name" value="YlxR"/>
    <property type="match status" value="1"/>
</dbReference>
<dbReference type="Proteomes" id="UP001321445">
    <property type="component" value="Chromosome"/>
</dbReference>
<evidence type="ECO:0000259" key="1">
    <source>
        <dbReference type="Pfam" id="PF04296"/>
    </source>
</evidence>
<dbReference type="EMBL" id="AP027370">
    <property type="protein sequence ID" value="BDY12547.1"/>
    <property type="molecule type" value="Genomic_DNA"/>
</dbReference>
<dbReference type="SUPFAM" id="SSF64376">
    <property type="entry name" value="YlxR-like"/>
    <property type="match status" value="1"/>
</dbReference>
<proteinExistence type="predicted"/>
<keyword evidence="3" id="KW-1185">Reference proteome</keyword>
<sequence>MSDPVRMCIHCRGRYLQAQLIRLQCQNNQIQPFQGYGRSFYLCHSCIHDKKLAKRLAKQCNNKTYLTIELGEHIKEMVANG</sequence>
<feature type="domain" description="YlxR" evidence="1">
    <location>
        <begin position="6"/>
        <end position="63"/>
    </location>
</feature>
<accession>A0ABM8FM20</accession>
<gene>
    <name evidence="2" type="ORF">HCR_08590</name>
</gene>
<evidence type="ECO:0000313" key="3">
    <source>
        <dbReference type="Proteomes" id="UP001321445"/>
    </source>
</evidence>
<protein>
    <recommendedName>
        <fullName evidence="1">YlxR domain-containing protein</fullName>
    </recommendedName>
</protein>
<evidence type="ECO:0000313" key="2">
    <source>
        <dbReference type="EMBL" id="BDY12547.1"/>
    </source>
</evidence>